<dbReference type="Proteomes" id="UP000027600">
    <property type="component" value="Chromosome I"/>
</dbReference>
<name>A0ABP1WFL3_9FIRM</name>
<organism evidence="1 2">
    <name type="scientific">Ruminococcus bicirculans</name>
    <name type="common">ex Wegman et al. 2014</name>
    <dbReference type="NCBI Taxonomy" id="1160721"/>
    <lineage>
        <taxon>Bacteria</taxon>
        <taxon>Bacillati</taxon>
        <taxon>Bacillota</taxon>
        <taxon>Clostridia</taxon>
        <taxon>Eubacteriales</taxon>
        <taxon>Oscillospiraceae</taxon>
        <taxon>Ruminococcus</taxon>
    </lineage>
</organism>
<dbReference type="EMBL" id="HF545616">
    <property type="protein sequence ID" value="CCO04530.1"/>
    <property type="molecule type" value="Genomic_DNA"/>
</dbReference>
<evidence type="ECO:0000313" key="1">
    <source>
        <dbReference type="EMBL" id="CCO04530.1"/>
    </source>
</evidence>
<gene>
    <name evidence="1" type="ORF">RBI_I00808</name>
</gene>
<evidence type="ECO:0000313" key="2">
    <source>
        <dbReference type="Proteomes" id="UP000027600"/>
    </source>
</evidence>
<reference evidence="1 2" key="1">
    <citation type="journal article" date="2014" name="Int. J. Syst. Evol. Microbiol.">
        <title>Complete genome of a new Firmicutes species belonging to the dominant human colonic microbiota ('Ruminococcus bicirculans') reveals two chromosomes and a selective capacity to utilize plant glucans.</title>
        <authorList>
            <consortium name="NISC Comparative Sequencing Program"/>
            <person name="Wegmann U."/>
            <person name="Louis P."/>
            <person name="Goesmann A."/>
            <person name="Henrissat B."/>
            <person name="Duncan S.H."/>
            <person name="Flint H.J."/>
        </authorList>
    </citation>
    <scope>NUCLEOTIDE SEQUENCE [LARGE SCALE GENOMIC DNA]</scope>
    <source>
        <strain evidence="1 2">80/3</strain>
    </source>
</reference>
<accession>A0ABP1WFL3</accession>
<protein>
    <submittedName>
        <fullName evidence="1">Uncharacterized protein</fullName>
    </submittedName>
</protein>
<proteinExistence type="predicted"/>
<dbReference type="RefSeq" id="WP_038671226.1">
    <property type="nucleotide sequence ID" value="NZ_JAGZYA010000022.1"/>
</dbReference>
<keyword evidence="2" id="KW-1185">Reference proteome</keyword>
<sequence length="67" mass="7573">MKTATYIKYMALHGKIVNVDMENANSILGALSRIEKSVTDSRLKCLMDYLLSITDLEQHSKSDQDHS</sequence>